<name>A0A2K5HK89_COLAP</name>
<reference evidence="2" key="1">
    <citation type="submission" date="2025-08" db="UniProtKB">
        <authorList>
            <consortium name="Ensembl"/>
        </authorList>
    </citation>
    <scope>IDENTIFICATION</scope>
</reference>
<dbReference type="Proteomes" id="UP000233080">
    <property type="component" value="Unassembled WGS sequence"/>
</dbReference>
<dbReference type="OMA" id="LPWVICC"/>
<keyword evidence="1" id="KW-1133">Transmembrane helix</keyword>
<protein>
    <submittedName>
        <fullName evidence="2">Uncharacterized protein</fullName>
    </submittedName>
</protein>
<accession>A0A2K5HK89</accession>
<keyword evidence="1" id="KW-0472">Membrane</keyword>
<organism evidence="2 3">
    <name type="scientific">Colobus angolensis palliatus</name>
    <name type="common">Peters' Angolan colobus</name>
    <dbReference type="NCBI Taxonomy" id="336983"/>
    <lineage>
        <taxon>Eukaryota</taxon>
        <taxon>Metazoa</taxon>
        <taxon>Chordata</taxon>
        <taxon>Craniata</taxon>
        <taxon>Vertebrata</taxon>
        <taxon>Euteleostomi</taxon>
        <taxon>Mammalia</taxon>
        <taxon>Eutheria</taxon>
        <taxon>Euarchontoglires</taxon>
        <taxon>Primates</taxon>
        <taxon>Haplorrhini</taxon>
        <taxon>Catarrhini</taxon>
        <taxon>Cercopithecidae</taxon>
        <taxon>Colobinae</taxon>
        <taxon>Colobus</taxon>
    </lineage>
</organism>
<dbReference type="AlphaFoldDB" id="A0A2K5HK89"/>
<keyword evidence="3" id="KW-1185">Reference proteome</keyword>
<sequence length="57" mass="6699">MGKCSLVLHIITHFLLVYHLPFFIVNVLNFLFLACFHFVLPWVICCQQFVNGIFQIT</sequence>
<reference evidence="2" key="2">
    <citation type="submission" date="2025-09" db="UniProtKB">
        <authorList>
            <consortium name="Ensembl"/>
        </authorList>
    </citation>
    <scope>IDENTIFICATION</scope>
</reference>
<evidence type="ECO:0000256" key="1">
    <source>
        <dbReference type="SAM" id="Phobius"/>
    </source>
</evidence>
<dbReference type="Ensembl" id="ENSCANT00000018363.1">
    <property type="protein sequence ID" value="ENSCANP00000004755.1"/>
    <property type="gene ID" value="ENSCANG00000016426.1"/>
</dbReference>
<proteinExistence type="predicted"/>
<keyword evidence="1" id="KW-0812">Transmembrane</keyword>
<feature type="transmembrane region" description="Helical" evidence="1">
    <location>
        <begin position="30"/>
        <end position="54"/>
    </location>
</feature>
<dbReference type="PROSITE" id="PS51257">
    <property type="entry name" value="PROKAR_LIPOPROTEIN"/>
    <property type="match status" value="1"/>
</dbReference>
<evidence type="ECO:0000313" key="2">
    <source>
        <dbReference type="Ensembl" id="ENSCANP00000004755.1"/>
    </source>
</evidence>
<evidence type="ECO:0000313" key="3">
    <source>
        <dbReference type="Proteomes" id="UP000233080"/>
    </source>
</evidence>